<dbReference type="SUPFAM" id="SSF160443">
    <property type="entry name" value="SMR domain-like"/>
    <property type="match status" value="1"/>
</dbReference>
<sequence length="246" mass="27551">MTSVAQKGPNNPGLDYNHAEDPTYKQYRDEAKKWHDKRTEYSQQSQNAYQKGDKQAAHELSEKLKDALRKAEDANKRAAQYVFVENNADSKGNEIDLHGLYVNEAKWVLQKRIGEALRTSQQELLVIVGKGNHSQNGVAKLKPAIDELCSEAGLNHYISQKNSGVLVIDLAKTPNIRLPDSWDTLPFDHQPSSSGQGQQQFQQQQPQYQQQQQPQYQQQSGQGNAAPNTGIPILDSVLKLVCACLK</sequence>
<feature type="domain" description="Smr" evidence="2">
    <location>
        <begin position="95"/>
        <end position="171"/>
    </location>
</feature>
<dbReference type="PANTHER" id="PTHR47417:SF1">
    <property type="entry name" value="SMR DOMAIN-CONTAINING PROTEIN YPL199C"/>
    <property type="match status" value="1"/>
</dbReference>
<evidence type="ECO:0000256" key="1">
    <source>
        <dbReference type="SAM" id="MobiDB-lite"/>
    </source>
</evidence>
<proteinExistence type="predicted"/>
<protein>
    <recommendedName>
        <fullName evidence="2">Smr domain-containing protein</fullName>
    </recommendedName>
</protein>
<accession>A0AAX4HDQ9</accession>
<dbReference type="GeneID" id="88174242"/>
<dbReference type="Gene3D" id="3.30.1370.110">
    <property type="match status" value="1"/>
</dbReference>
<dbReference type="InterPro" id="IPR053020">
    <property type="entry name" value="Smr_domain_protein"/>
</dbReference>
<dbReference type="SMART" id="SM00463">
    <property type="entry name" value="SMR"/>
    <property type="match status" value="1"/>
</dbReference>
<feature type="region of interest" description="Disordered" evidence="1">
    <location>
        <begin position="181"/>
        <end position="228"/>
    </location>
</feature>
<evidence type="ECO:0000313" key="4">
    <source>
        <dbReference type="Proteomes" id="UP001338582"/>
    </source>
</evidence>
<dbReference type="PROSITE" id="PS50828">
    <property type="entry name" value="SMR"/>
    <property type="match status" value="1"/>
</dbReference>
<feature type="compositionally biased region" description="Low complexity" evidence="1">
    <location>
        <begin position="190"/>
        <end position="223"/>
    </location>
</feature>
<dbReference type="KEGG" id="asau:88174242"/>
<evidence type="ECO:0000259" key="2">
    <source>
        <dbReference type="PROSITE" id="PS50828"/>
    </source>
</evidence>
<dbReference type="Proteomes" id="UP001338582">
    <property type="component" value="Chromosome 4"/>
</dbReference>
<keyword evidence="4" id="KW-1185">Reference proteome</keyword>
<dbReference type="AlphaFoldDB" id="A0AAX4HDQ9"/>
<dbReference type="EMBL" id="CP138897">
    <property type="protein sequence ID" value="WPK25845.1"/>
    <property type="molecule type" value="Genomic_DNA"/>
</dbReference>
<dbReference type="InterPro" id="IPR013899">
    <property type="entry name" value="DUF1771"/>
</dbReference>
<evidence type="ECO:0000313" key="3">
    <source>
        <dbReference type="EMBL" id="WPK25845.1"/>
    </source>
</evidence>
<name>A0AAX4HDQ9_9ASCO</name>
<feature type="region of interest" description="Disordered" evidence="1">
    <location>
        <begin position="1"/>
        <end position="59"/>
    </location>
</feature>
<reference evidence="3 4" key="1">
    <citation type="submission" date="2023-10" db="EMBL/GenBank/DDBJ databases">
        <title>Draft Genome Sequence of Candida saopaulonensis from a very Premature Infant with Sepsis.</title>
        <authorList>
            <person name="Ning Y."/>
            <person name="Dai R."/>
            <person name="Xiao M."/>
            <person name="Xu Y."/>
            <person name="Yan Q."/>
            <person name="Zhang L."/>
        </authorList>
    </citation>
    <scope>NUCLEOTIDE SEQUENCE [LARGE SCALE GENOMIC DNA]</scope>
    <source>
        <strain evidence="3 4">19XY460</strain>
    </source>
</reference>
<dbReference type="SMART" id="SM01162">
    <property type="entry name" value="DUF1771"/>
    <property type="match status" value="1"/>
</dbReference>
<dbReference type="InterPro" id="IPR036063">
    <property type="entry name" value="Smr_dom_sf"/>
</dbReference>
<dbReference type="PANTHER" id="PTHR47417">
    <property type="entry name" value="SMR DOMAIN-CONTAINING PROTEIN YPL199C"/>
    <property type="match status" value="1"/>
</dbReference>
<dbReference type="Pfam" id="PF08590">
    <property type="entry name" value="DUF1771"/>
    <property type="match status" value="1"/>
</dbReference>
<gene>
    <name evidence="3" type="ORF">PUMCH_003178</name>
</gene>
<dbReference type="RefSeq" id="XP_062878227.1">
    <property type="nucleotide sequence ID" value="XM_063022157.1"/>
</dbReference>
<dbReference type="InterPro" id="IPR002625">
    <property type="entry name" value="Smr_dom"/>
</dbReference>
<organism evidence="3 4">
    <name type="scientific">Australozyma saopauloensis</name>
    <dbReference type="NCBI Taxonomy" id="291208"/>
    <lineage>
        <taxon>Eukaryota</taxon>
        <taxon>Fungi</taxon>
        <taxon>Dikarya</taxon>
        <taxon>Ascomycota</taxon>
        <taxon>Saccharomycotina</taxon>
        <taxon>Pichiomycetes</taxon>
        <taxon>Metschnikowiaceae</taxon>
        <taxon>Australozyma</taxon>
    </lineage>
</organism>
<feature type="compositionally biased region" description="Basic and acidic residues" evidence="1">
    <location>
        <begin position="17"/>
        <end position="40"/>
    </location>
</feature>
<dbReference type="Pfam" id="PF01713">
    <property type="entry name" value="Smr"/>
    <property type="match status" value="1"/>
</dbReference>